<dbReference type="GeneID" id="59259673"/>
<name>A0A8H6ARV3_9HELO</name>
<dbReference type="InterPro" id="IPR002110">
    <property type="entry name" value="Ankyrin_rpt"/>
</dbReference>
<dbReference type="InterPro" id="IPR036770">
    <property type="entry name" value="Ankyrin_rpt-contain_sf"/>
</dbReference>
<keyword evidence="1" id="KW-0040">ANK repeat</keyword>
<gene>
    <name evidence="3" type="ORF">Bfra_005599</name>
</gene>
<dbReference type="SUPFAM" id="SSF48403">
    <property type="entry name" value="Ankyrin repeat"/>
    <property type="match status" value="1"/>
</dbReference>
<sequence length="1482" mass="168121">MATFNEASSARLSSASAAFAVISLAVQLAESVKKLVEFWQAVEDAPGEICDLFNDLELLSAALIQNEKKFAQHSPYDPIAKRILTKCQKRVGHLSSKLSPTMTAFNSFSSRKRKWAALKITLRKEEIRKMRESVGESLVAVQMIKQDAIFDMVEMALRHQEATSKGMSAIQEFVVQYSQSHRHMDRSTSFLPSYNMPILSAGGDTSDAGLPYLCQGNKIHVCSQTTDTVVLRKNLSAPSGGVSANNSKEQITAQRVSKMQSWEADGQTPIFSFRVRSSSTKRTSRHVLGSRETVETKVGVVFYPAKWLHRLGVSVGIRMSATVDNGWMFTFNSFGAVPEDALIFDLCRQGNVAGVKILLDRGDASLECENPLGKTPLWTAVNYGQVDVARFLISAGAKDTATDINLWRNPLVLDARLKIGMVETLEFYSKSKDDDSKYGTIGRMAMFYTPSKQPNMTQEELSDNMLCVFKALNPSLRTGNAAQASYLRGMVSDGHAGKLIHWLIGRIKGALEIEEDSISSYSLLHYLIGARFLHRDQLSVKMIMERTTNLHICHGYGSWGPHEPQTPTVLAMYDQDMFIPWRRLLQETKQDMNAFIERELDAKLLPSMGWTKATLEALFRHHFNTPIYKGRRAFNGFPECDRCKHLSVSVGMYRVKIDLEFRRQLREIRTGRAQMPHSSHTRPEKDGSTSTVIADKSGKSIPNSQRKTWLPLPYRFVCSDRCRDRVSVHDVFENDSEDLPVFPPYVSEEEQLRLEHLRLTEEEAKFDFWKAVEDAPDNIASIFRELGLLSKILTQSHELAQLHSFSDIFDEALKDCCSKILKLHSKVEDTRRNLSSSKIRKRKWAAWKIVLQKFFTKVYLGSENKHTTHSSQQPFSSELSTQISGRMQITEQQLARISTEKQDPLSLSAGCHEKKLAHFCPDSIGQRLTWKDDDKQCNKPPLEYAIAVSPKPRAIGSRKRNVYVYKRRQINGPFSNFWKESMKTTEEVVHASGVKETVEEESQLIIYPSKWLAKLGVGYGIELSILASRGWRYSFQPFRAVPESSLIFQFCREGNLGGVRTLLSRGDASPHDRDPLGRTPLWYAALHHQMDISKLLLSEGADVQVGEWTKRVKPIGALYLGECHDVKLKIAMADLLGRYDTEDEEFKYHIIQRFLLFFRHGKKLDLSYTERNEAALSIVQQIGFIYLRTSADLCGFLWSYILPFLYDGPVLQWVLNSVPGKIHNTEQRPILHDALKKGLLLRDALGTKTLVEKTTTADLHLCFEGLSNYPSILGETPTMLAMYSGRGFLVWRTLLRDLEFDISDFVTQELAAMKSQYDGWTQDTLMELFEKDPPVSPLPEPDSQTPGIYHCDRCQRPITIGNIHQKVDLEWRRTLRSIRTGKKNVEIVDNNSSLAGEIGATIIDRTDKNTMETSFDPLPYRLVCPHDCEDGVCVAWEYEGFEPPNFPPYIPKEERERLKQLRLAEEEAKCPTYTMPGAFSVQ</sequence>
<dbReference type="Pfam" id="PF00023">
    <property type="entry name" value="Ank"/>
    <property type="match status" value="2"/>
</dbReference>
<reference evidence="3 4" key="1">
    <citation type="journal article" date="2020" name="Phytopathology">
        <title>A high-quality genome resource of Botrytis fragariae, a new and rapidly spreading fungal pathogen causing strawberry gray mold in the U.S.A.</title>
        <authorList>
            <person name="Wu Y."/>
            <person name="Saski C.A."/>
            <person name="Schnabel G."/>
            <person name="Xiao S."/>
            <person name="Hu M."/>
        </authorList>
    </citation>
    <scope>NUCLEOTIDE SEQUENCE [LARGE SCALE GENOMIC DNA]</scope>
    <source>
        <strain evidence="3 4">BVB16</strain>
    </source>
</reference>
<evidence type="ECO:0000313" key="4">
    <source>
        <dbReference type="Proteomes" id="UP000531561"/>
    </source>
</evidence>
<comment type="caution">
    <text evidence="3">The sequence shown here is derived from an EMBL/GenBank/DDBJ whole genome shotgun (WGS) entry which is preliminary data.</text>
</comment>
<feature type="region of interest" description="Disordered" evidence="2">
    <location>
        <begin position="671"/>
        <end position="697"/>
    </location>
</feature>
<keyword evidence="4" id="KW-1185">Reference proteome</keyword>
<dbReference type="EMBL" id="JABFCT010000010">
    <property type="protein sequence ID" value="KAF5872245.1"/>
    <property type="molecule type" value="Genomic_DNA"/>
</dbReference>
<proteinExistence type="predicted"/>
<dbReference type="OrthoDB" id="3200163at2759"/>
<dbReference type="SMART" id="SM00248">
    <property type="entry name" value="ANK"/>
    <property type="match status" value="4"/>
</dbReference>
<dbReference type="PROSITE" id="PS50088">
    <property type="entry name" value="ANK_REPEAT"/>
    <property type="match status" value="2"/>
</dbReference>
<dbReference type="PANTHER" id="PTHR24150:SF8">
    <property type="entry name" value="ANKYRIN REPEAT AND MYND DOMAIN-CONTAINING PROTEIN 2"/>
    <property type="match status" value="1"/>
</dbReference>
<feature type="repeat" description="ANK" evidence="1">
    <location>
        <begin position="372"/>
        <end position="404"/>
    </location>
</feature>
<dbReference type="Gene3D" id="1.25.40.20">
    <property type="entry name" value="Ankyrin repeat-containing domain"/>
    <property type="match status" value="2"/>
</dbReference>
<dbReference type="PANTHER" id="PTHR24150">
    <property type="entry name" value="ANKYRIN REPEAT AND MYND DOMAIN-CONTAINING PROTEIN 2"/>
    <property type="match status" value="1"/>
</dbReference>
<protein>
    <recommendedName>
        <fullName evidence="5">Fungal N-terminal domain-containing protein</fullName>
    </recommendedName>
</protein>
<dbReference type="RefSeq" id="XP_037191191.1">
    <property type="nucleotide sequence ID" value="XM_037335981.1"/>
</dbReference>
<feature type="repeat" description="ANK" evidence="1">
    <location>
        <begin position="1076"/>
        <end position="1108"/>
    </location>
</feature>
<dbReference type="PROSITE" id="PS50297">
    <property type="entry name" value="ANK_REP_REGION"/>
    <property type="match status" value="2"/>
</dbReference>
<accession>A0A8H6ARV3</accession>
<evidence type="ECO:0000313" key="3">
    <source>
        <dbReference type="EMBL" id="KAF5872245.1"/>
    </source>
</evidence>
<evidence type="ECO:0008006" key="5">
    <source>
        <dbReference type="Google" id="ProtNLM"/>
    </source>
</evidence>
<organism evidence="3 4">
    <name type="scientific">Botrytis fragariae</name>
    <dbReference type="NCBI Taxonomy" id="1964551"/>
    <lineage>
        <taxon>Eukaryota</taxon>
        <taxon>Fungi</taxon>
        <taxon>Dikarya</taxon>
        <taxon>Ascomycota</taxon>
        <taxon>Pezizomycotina</taxon>
        <taxon>Leotiomycetes</taxon>
        <taxon>Helotiales</taxon>
        <taxon>Sclerotiniaceae</taxon>
        <taxon>Botrytis</taxon>
    </lineage>
</organism>
<dbReference type="Proteomes" id="UP000531561">
    <property type="component" value="Unassembled WGS sequence"/>
</dbReference>
<evidence type="ECO:0000256" key="2">
    <source>
        <dbReference type="SAM" id="MobiDB-lite"/>
    </source>
</evidence>
<dbReference type="InterPro" id="IPR052452">
    <property type="entry name" value="Ankyrin-MYND_dom_contain_2"/>
</dbReference>
<evidence type="ECO:0000256" key="1">
    <source>
        <dbReference type="PROSITE-ProRule" id="PRU00023"/>
    </source>
</evidence>